<dbReference type="CDD" id="cd06533">
    <property type="entry name" value="Glyco_transf_WecG_TagA"/>
    <property type="match status" value="1"/>
</dbReference>
<evidence type="ECO:0000313" key="3">
    <source>
        <dbReference type="EMBL" id="SUH18820.1"/>
    </source>
</evidence>
<gene>
    <name evidence="3" type="primary">rffM_1</name>
    <name evidence="3" type="ORF">NCTC8258_06687</name>
</gene>
<dbReference type="PANTHER" id="PTHR34136">
    <property type="match status" value="1"/>
</dbReference>
<dbReference type="InterPro" id="IPR004629">
    <property type="entry name" value="WecG_TagA_CpsF"/>
</dbReference>
<evidence type="ECO:0000256" key="2">
    <source>
        <dbReference type="ARBA" id="ARBA00022679"/>
    </source>
</evidence>
<keyword evidence="2 3" id="KW-0808">Transferase</keyword>
<evidence type="ECO:0000313" key="4">
    <source>
        <dbReference type="Proteomes" id="UP000255509"/>
    </source>
</evidence>
<sequence>MGSVNARAGKEGTPVFLVGGKPEVLAQTEAKLRTQWNVNIVGSQDGYFTPEQRQALFARIHASGAKIVTVAMGSPKQELLMRDCREVHPHALYMGVGGPMMCLPVTSNALQKYGRTWDWSGCIVCFLNRGVLPARCACCAIFAGTILAISNSPF</sequence>
<dbReference type="EMBL" id="UGXS01000004">
    <property type="protein sequence ID" value="SUH18820.1"/>
    <property type="molecule type" value="Genomic_DNA"/>
</dbReference>
<name>A0A379WHQ5_SALET</name>
<dbReference type="AlphaFoldDB" id="A0A379WHQ5"/>
<dbReference type="Pfam" id="PF03808">
    <property type="entry name" value="Glyco_tran_WecG"/>
    <property type="match status" value="1"/>
</dbReference>
<dbReference type="NCBIfam" id="TIGR00696">
    <property type="entry name" value="wecG_tagA_cpsF"/>
    <property type="match status" value="1"/>
</dbReference>
<proteinExistence type="predicted"/>
<reference evidence="3 4" key="1">
    <citation type="submission" date="2018-06" db="EMBL/GenBank/DDBJ databases">
        <authorList>
            <consortium name="Pathogen Informatics"/>
            <person name="Doyle S."/>
        </authorList>
    </citation>
    <scope>NUCLEOTIDE SEQUENCE [LARGE SCALE GENOMIC DNA]</scope>
    <source>
        <strain evidence="3 4">NCTC8258</strain>
    </source>
</reference>
<organism evidence="3 4">
    <name type="scientific">Salmonella enterica I</name>
    <dbReference type="NCBI Taxonomy" id="59201"/>
    <lineage>
        <taxon>Bacteria</taxon>
        <taxon>Pseudomonadati</taxon>
        <taxon>Pseudomonadota</taxon>
        <taxon>Gammaproteobacteria</taxon>
        <taxon>Enterobacterales</taxon>
        <taxon>Enterobacteriaceae</taxon>
        <taxon>Salmonella</taxon>
    </lineage>
</organism>
<dbReference type="Proteomes" id="UP000255509">
    <property type="component" value="Unassembled WGS sequence"/>
</dbReference>
<keyword evidence="1" id="KW-0328">Glycosyltransferase</keyword>
<accession>A0A379WHQ5</accession>
<dbReference type="PANTHER" id="PTHR34136:SF1">
    <property type="entry name" value="UDP-N-ACETYL-D-MANNOSAMINURONIC ACID TRANSFERASE"/>
    <property type="match status" value="1"/>
</dbReference>
<dbReference type="GO" id="GO:0016758">
    <property type="term" value="F:hexosyltransferase activity"/>
    <property type="evidence" value="ECO:0007669"/>
    <property type="project" value="TreeGrafter"/>
</dbReference>
<evidence type="ECO:0000256" key="1">
    <source>
        <dbReference type="ARBA" id="ARBA00022676"/>
    </source>
</evidence>
<protein>
    <submittedName>
        <fullName evidence="3">UDP-N-acetyl-D-mannosaminuronic acid transferase</fullName>
    </submittedName>
</protein>